<dbReference type="EMBL" id="MT024865">
    <property type="protein sequence ID" value="QIN94068.1"/>
    <property type="molecule type" value="Genomic_DNA"/>
</dbReference>
<keyword evidence="3" id="KW-1185">Reference proteome</keyword>
<gene>
    <name evidence="2" type="primary">76</name>
    <name evidence="2" type="ORF">SEA_WAKANDA_76</name>
</gene>
<dbReference type="KEGG" id="vg:77927912"/>
<dbReference type="RefSeq" id="YP_010652159.1">
    <property type="nucleotide sequence ID" value="NC_070785.1"/>
</dbReference>
<evidence type="ECO:0000313" key="3">
    <source>
        <dbReference type="Proteomes" id="UP000501266"/>
    </source>
</evidence>
<dbReference type="Pfam" id="PF23904">
    <property type="entry name" value="DUF7246"/>
    <property type="match status" value="1"/>
</dbReference>
<proteinExistence type="predicted"/>
<accession>A0A6G8R279</accession>
<organism evidence="2 3">
    <name type="scientific">Streptomyces phage Wakanda</name>
    <dbReference type="NCBI Taxonomy" id="2713267"/>
    <lineage>
        <taxon>Viruses</taxon>
        <taxon>Duplodnaviria</taxon>
        <taxon>Heunggongvirae</taxon>
        <taxon>Uroviricota</taxon>
        <taxon>Caudoviricetes</taxon>
        <taxon>Stanwilliamsviridae</taxon>
        <taxon>Loccivirinae</taxon>
        <taxon>Wakandavirus</taxon>
        <taxon>Wakandavirus wakanda</taxon>
    </lineage>
</organism>
<dbReference type="GeneID" id="77927912"/>
<feature type="domain" description="DUF7246" evidence="1">
    <location>
        <begin position="1"/>
        <end position="102"/>
    </location>
</feature>
<dbReference type="InterPro" id="IPR055670">
    <property type="entry name" value="DUF7246"/>
</dbReference>
<sequence length="104" mass="12341">MPPRLKNKIGSNPDAWWQNAYDKHPDIEAEFEYQFGNDTLVPGTKFRIKYMRGEFKFRCFARNTRTGAEWIDCLEGDAAFRSFRADRIQRVVKPKRPRRKKASN</sequence>
<evidence type="ECO:0000259" key="1">
    <source>
        <dbReference type="Pfam" id="PF23904"/>
    </source>
</evidence>
<reference evidence="2 3" key="1">
    <citation type="submission" date="2020-02" db="EMBL/GenBank/DDBJ databases">
        <authorList>
            <person name="Bullock J.N."/>
            <person name="Barnes M.L."/>
            <person name="Kankolongo K.M."/>
            <person name="Dejene B.A."/>
            <person name="Lindsay P.E."/>
            <person name="Bhuiyan S."/>
            <person name="Nayek S."/>
            <person name="Hughes L.E."/>
            <person name="Garlena R.A."/>
            <person name="Russell D.A."/>
            <person name="Pope W.H."/>
            <person name="Jacobs-Sera D."/>
            <person name="Hatfull G.F."/>
        </authorList>
    </citation>
    <scope>NUCLEOTIDE SEQUENCE [LARGE SCALE GENOMIC DNA]</scope>
</reference>
<evidence type="ECO:0000313" key="2">
    <source>
        <dbReference type="EMBL" id="QIN94068.1"/>
    </source>
</evidence>
<name>A0A6G8R279_9CAUD</name>
<dbReference type="Proteomes" id="UP000501266">
    <property type="component" value="Segment"/>
</dbReference>
<protein>
    <recommendedName>
        <fullName evidence="1">DUF7246 domain-containing protein</fullName>
    </recommendedName>
</protein>